<dbReference type="AlphaFoldDB" id="A8MET6"/>
<evidence type="ECO:0000313" key="1">
    <source>
        <dbReference type="EMBL" id="ABW18415.1"/>
    </source>
</evidence>
<dbReference type="OrthoDB" id="1799049at2"/>
<evidence type="ECO:0000313" key="2">
    <source>
        <dbReference type="Proteomes" id="UP000000269"/>
    </source>
</evidence>
<dbReference type="HOGENOM" id="CLU_2802907_0_0_9"/>
<protein>
    <submittedName>
        <fullName evidence="1">Uncharacterized protein</fullName>
    </submittedName>
</protein>
<reference evidence="2" key="1">
    <citation type="submission" date="2007-10" db="EMBL/GenBank/DDBJ databases">
        <title>Complete genome of Alkaliphilus oremlandii OhILAs.</title>
        <authorList>
            <person name="Copeland A."/>
            <person name="Lucas S."/>
            <person name="Lapidus A."/>
            <person name="Barry K."/>
            <person name="Detter J.C."/>
            <person name="Glavina del Rio T."/>
            <person name="Hammon N."/>
            <person name="Israni S."/>
            <person name="Dalin E."/>
            <person name="Tice H."/>
            <person name="Pitluck S."/>
            <person name="Chain P."/>
            <person name="Malfatti S."/>
            <person name="Shin M."/>
            <person name="Vergez L."/>
            <person name="Schmutz J."/>
            <person name="Larimer F."/>
            <person name="Land M."/>
            <person name="Hauser L."/>
            <person name="Kyrpides N."/>
            <person name="Mikhailova N."/>
            <person name="Stolz J.F."/>
            <person name="Dawson A."/>
            <person name="Fisher E."/>
            <person name="Crable B."/>
            <person name="Perera E."/>
            <person name="Lisak J."/>
            <person name="Ranganathan M."/>
            <person name="Basu P."/>
            <person name="Richardson P."/>
        </authorList>
    </citation>
    <scope>NUCLEOTIDE SEQUENCE [LARGE SCALE GENOMIC DNA]</scope>
    <source>
        <strain evidence="2">OhILAs</strain>
    </source>
</reference>
<proteinExistence type="predicted"/>
<dbReference type="KEGG" id="aoe:Clos_0866"/>
<name>A8MET6_ALKOO</name>
<sequence>MSKLQGEKLGLRENETNRLISIYPYEVKGTDAEIEKKVKDWFYKQGCANEDVLLNAYVDILKDQEID</sequence>
<accession>A8MET6</accession>
<organism evidence="1 2">
    <name type="scientific">Alkaliphilus oremlandii (strain OhILAs)</name>
    <name type="common">Clostridium oremlandii (strain OhILAs)</name>
    <dbReference type="NCBI Taxonomy" id="350688"/>
    <lineage>
        <taxon>Bacteria</taxon>
        <taxon>Bacillati</taxon>
        <taxon>Bacillota</taxon>
        <taxon>Clostridia</taxon>
        <taxon>Peptostreptococcales</taxon>
        <taxon>Natronincolaceae</taxon>
        <taxon>Alkaliphilus</taxon>
    </lineage>
</organism>
<gene>
    <name evidence="1" type="ordered locus">Clos_0866</name>
</gene>
<dbReference type="eggNOG" id="ENOG5033E9S">
    <property type="taxonomic scope" value="Bacteria"/>
</dbReference>
<dbReference type="EMBL" id="CP000853">
    <property type="protein sequence ID" value="ABW18415.1"/>
    <property type="molecule type" value="Genomic_DNA"/>
</dbReference>
<dbReference type="Proteomes" id="UP000000269">
    <property type="component" value="Chromosome"/>
</dbReference>
<keyword evidence="2" id="KW-1185">Reference proteome</keyword>
<dbReference type="RefSeq" id="WP_012158727.1">
    <property type="nucleotide sequence ID" value="NC_009922.1"/>
</dbReference>